<gene>
    <name evidence="12" type="primary">Necator_chrII.g7982</name>
    <name evidence="12" type="ORF">RB195_020188</name>
</gene>
<keyword evidence="5 8" id="KW-1133">Transmembrane helix</keyword>
<evidence type="ECO:0000256" key="4">
    <source>
        <dbReference type="ARBA" id="ARBA00022692"/>
    </source>
</evidence>
<protein>
    <recommendedName>
        <fullName evidence="8">Anoctamin</fullName>
    </recommendedName>
</protein>
<evidence type="ECO:0000256" key="9">
    <source>
        <dbReference type="SAM" id="MobiDB-lite"/>
    </source>
</evidence>
<proteinExistence type="inferred from homology"/>
<feature type="transmembrane region" description="Helical" evidence="8">
    <location>
        <begin position="653"/>
        <end position="674"/>
    </location>
</feature>
<feature type="transmembrane region" description="Helical" evidence="8">
    <location>
        <begin position="563"/>
        <end position="586"/>
    </location>
</feature>
<evidence type="ECO:0000256" key="6">
    <source>
        <dbReference type="ARBA" id="ARBA00023136"/>
    </source>
</evidence>
<feature type="transmembrane region" description="Helical" evidence="8">
    <location>
        <begin position="797"/>
        <end position="823"/>
    </location>
</feature>
<feature type="transmembrane region" description="Helical" evidence="8">
    <location>
        <begin position="489"/>
        <end position="507"/>
    </location>
</feature>
<keyword evidence="3" id="KW-1003">Cell membrane</keyword>
<evidence type="ECO:0000313" key="12">
    <source>
        <dbReference type="EMBL" id="KAK6737940.1"/>
    </source>
</evidence>
<dbReference type="InterPro" id="IPR049452">
    <property type="entry name" value="Anoctamin_TM"/>
</dbReference>
<dbReference type="Proteomes" id="UP001303046">
    <property type="component" value="Unassembled WGS sequence"/>
</dbReference>
<feature type="region of interest" description="Disordered" evidence="9">
    <location>
        <begin position="148"/>
        <end position="184"/>
    </location>
</feature>
<feature type="compositionally biased region" description="Polar residues" evidence="9">
    <location>
        <begin position="1052"/>
        <end position="1072"/>
    </location>
</feature>
<evidence type="ECO:0000256" key="5">
    <source>
        <dbReference type="ARBA" id="ARBA00022989"/>
    </source>
</evidence>
<keyword evidence="4 8" id="KW-0812">Transmembrane</keyword>
<comment type="caution">
    <text evidence="12">The sequence shown here is derived from an EMBL/GenBank/DDBJ whole genome shotgun (WGS) entry which is preliminary data.</text>
</comment>
<dbReference type="InterPro" id="IPR032394">
    <property type="entry name" value="Anoct_dimer"/>
</dbReference>
<reference evidence="12 13" key="1">
    <citation type="submission" date="2023-08" db="EMBL/GenBank/DDBJ databases">
        <title>A Necator americanus chromosomal reference genome.</title>
        <authorList>
            <person name="Ilik V."/>
            <person name="Petrzelkova K.J."/>
            <person name="Pardy F."/>
            <person name="Fuh T."/>
            <person name="Niatou-Singa F.S."/>
            <person name="Gouil Q."/>
            <person name="Baker L."/>
            <person name="Ritchie M.E."/>
            <person name="Jex A.R."/>
            <person name="Gazzola D."/>
            <person name="Li H."/>
            <person name="Toshio Fujiwara R."/>
            <person name="Zhan B."/>
            <person name="Aroian R.V."/>
            <person name="Pafco B."/>
            <person name="Schwarz E.M."/>
        </authorList>
    </citation>
    <scope>NUCLEOTIDE SEQUENCE [LARGE SCALE GENOMIC DNA]</scope>
    <source>
        <strain evidence="12 13">Aroian</strain>
        <tissue evidence="12">Whole animal</tissue>
    </source>
</reference>
<comment type="similarity">
    <text evidence="2 8">Belongs to the anoctamin family.</text>
</comment>
<dbReference type="InterPro" id="IPR007632">
    <property type="entry name" value="Anoctamin"/>
</dbReference>
<feature type="domain" description="Anoctamin dimerisation" evidence="11">
    <location>
        <begin position="130"/>
        <end position="394"/>
    </location>
</feature>
<keyword evidence="7" id="KW-0325">Glycoprotein</keyword>
<evidence type="ECO:0000256" key="2">
    <source>
        <dbReference type="ARBA" id="ARBA00009671"/>
    </source>
</evidence>
<evidence type="ECO:0000256" key="3">
    <source>
        <dbReference type="ARBA" id="ARBA00022475"/>
    </source>
</evidence>
<dbReference type="EMBL" id="JAVFWL010000002">
    <property type="protein sequence ID" value="KAK6737940.1"/>
    <property type="molecule type" value="Genomic_DNA"/>
</dbReference>
<accession>A0ABR1CKF8</accession>
<dbReference type="Pfam" id="PF16178">
    <property type="entry name" value="Anoct_dimer"/>
    <property type="match status" value="1"/>
</dbReference>
<dbReference type="PANTHER" id="PTHR12308:SF84">
    <property type="entry name" value="ANOCTAMIN"/>
    <property type="match status" value="1"/>
</dbReference>
<feature type="region of interest" description="Disordered" evidence="9">
    <location>
        <begin position="1036"/>
        <end position="1072"/>
    </location>
</feature>
<feature type="compositionally biased region" description="Polar residues" evidence="9">
    <location>
        <begin position="150"/>
        <end position="161"/>
    </location>
</feature>
<feature type="transmembrane region" description="Helical" evidence="8">
    <location>
        <begin position="606"/>
        <end position="630"/>
    </location>
</feature>
<evidence type="ECO:0000259" key="11">
    <source>
        <dbReference type="Pfam" id="PF16178"/>
    </source>
</evidence>
<evidence type="ECO:0000259" key="10">
    <source>
        <dbReference type="Pfam" id="PF04547"/>
    </source>
</evidence>
<evidence type="ECO:0000256" key="1">
    <source>
        <dbReference type="ARBA" id="ARBA00004651"/>
    </source>
</evidence>
<keyword evidence="6 8" id="KW-0472">Membrane</keyword>
<evidence type="ECO:0000256" key="7">
    <source>
        <dbReference type="ARBA" id="ARBA00023180"/>
    </source>
</evidence>
<evidence type="ECO:0000313" key="13">
    <source>
        <dbReference type="Proteomes" id="UP001303046"/>
    </source>
</evidence>
<feature type="transmembrane region" description="Helical" evidence="8">
    <location>
        <begin position="408"/>
        <end position="435"/>
    </location>
</feature>
<sequence length="1072" mass="122747">MVAARWSQRKGGYGGDCTRFLASYPLFAVCVLNKVLDLPQFTCFTVALDTFTDVSHLLRMDRDAANSVPLLQLKSQDDVDVSSYADMGGDGTIIIGPSDIPLDNVLEKTYSHQPKELQDFFCLEWDKSCFFSDGKRQIDYVLAYEEDNNNDATSGSPSSAEIDQDDENEDKNSPNSAGSAKEKKQNRRFYFENNLRKMGLEIERVIISPMLGRTHFVLLHAPFPVLEKQAQLLTVKLPVQQSDVDFQDRTSLPGLLDSILSRVGIFDFDERVKKVLEEPDFFTAPYSSDRRKQFVNWDRPDLLFPHAERSRMVYDLLTRAHYDEPNPEGKKKGQNYYRFGIERLLAQGVYSAAYPLHQTIRNDCASNRGSEISQRELLYNHWVSWRNILKYQPLDCIKRYFGTKIAFYFAWLGYYTRSLYLAAFIGILSVLFAIVNVSEDVVSNDICGHDGVGAKTLICPQCENYCDFQPLNNSCLYAKMSYIVDNGSTVVFAALMSVWATLFLEGWKRYHAEIAWKWGLLDFVIEEDTVRPEFQYRVKTKRFNPVTQQDEPYLSGKKKCANFFAAMITVLFFMCLVLAVVFGMVVYRVICMQLLASMDNPTVDSLAFLIVSVTAATINLIVIIAMNYFYNSLAHRLTRWECPRTQADFDNSYTFKVFLFQFANYYSSLFYIAFFKGVLSQLPGTKDHDGNVKIAGYRLEGCDPAGCFVELVIQLAIIMCGKQFFSAFVESAYPKVMSLLRKWQLMVPIVETKHQRKERIREESCKKAGREMTRWEADYYLNPTYDQFLFDEYLEMVLQFGFCTLFVAAFPLAPLFAVFNNILEIRLDAYKFLLNAQRPMPAQARNIGVWLKILDVISKFSVTINALVIAFTSDFVPKTMYYLAKHSMIGYVDSSLSYFDASEFNIKSSQFHHIPVCRYRGWRRTPCSLMNETTTVYGTESCDDNLGLSMEWWKVFAARLLFVVVFEHVVFIIKITVEYLIPDVPTKIFVQQQREKYLLRKALLNDLASNRETANGHSAAARKAAANGDSIETAFQPGAFTDNDDEEEPRKLSNSSFVTAQQGSESVLNMKI</sequence>
<dbReference type="Pfam" id="PF04547">
    <property type="entry name" value="Anoctamin"/>
    <property type="match status" value="1"/>
</dbReference>
<feature type="domain" description="Anoctamin transmembrane" evidence="10">
    <location>
        <begin position="397"/>
        <end position="995"/>
    </location>
</feature>
<comment type="caution">
    <text evidence="8">Lacks conserved residue(s) required for the propagation of feature annotation.</text>
</comment>
<organism evidence="12 13">
    <name type="scientific">Necator americanus</name>
    <name type="common">Human hookworm</name>
    <dbReference type="NCBI Taxonomy" id="51031"/>
    <lineage>
        <taxon>Eukaryota</taxon>
        <taxon>Metazoa</taxon>
        <taxon>Ecdysozoa</taxon>
        <taxon>Nematoda</taxon>
        <taxon>Chromadorea</taxon>
        <taxon>Rhabditida</taxon>
        <taxon>Rhabditina</taxon>
        <taxon>Rhabditomorpha</taxon>
        <taxon>Strongyloidea</taxon>
        <taxon>Ancylostomatidae</taxon>
        <taxon>Bunostominae</taxon>
        <taxon>Necator</taxon>
    </lineage>
</organism>
<evidence type="ECO:0000256" key="8">
    <source>
        <dbReference type="RuleBase" id="RU280814"/>
    </source>
</evidence>
<name>A0ABR1CKF8_NECAM</name>
<dbReference type="PANTHER" id="PTHR12308">
    <property type="entry name" value="ANOCTAMIN"/>
    <property type="match status" value="1"/>
</dbReference>
<keyword evidence="13" id="KW-1185">Reference proteome</keyword>
<comment type="subcellular location">
    <subcellularLocation>
        <location evidence="1">Cell membrane</location>
        <topology evidence="1">Multi-pass membrane protein</topology>
    </subcellularLocation>
    <subcellularLocation>
        <location evidence="8">Membrane</location>
        <topology evidence="8">Multi-pass membrane protein</topology>
    </subcellularLocation>
</comment>